<protein>
    <submittedName>
        <fullName evidence="5">MerR family transcriptional regulator</fullName>
    </submittedName>
</protein>
<dbReference type="GeneID" id="301322713"/>
<keyword evidence="3" id="KW-0175">Coiled coil</keyword>
<organism evidence="5 7">
    <name type="scientific">Catenibacterium mitsuokai</name>
    <dbReference type="NCBI Taxonomy" id="100886"/>
    <lineage>
        <taxon>Bacteria</taxon>
        <taxon>Bacillati</taxon>
        <taxon>Bacillota</taxon>
        <taxon>Erysipelotrichia</taxon>
        <taxon>Erysipelotrichales</taxon>
        <taxon>Coprobacillaceae</taxon>
        <taxon>Catenibacterium</taxon>
    </lineage>
</organism>
<dbReference type="AlphaFoldDB" id="A0AAW4MRT6"/>
<dbReference type="Proteomes" id="UP001196408">
    <property type="component" value="Unassembled WGS sequence"/>
</dbReference>
<evidence type="ECO:0000256" key="3">
    <source>
        <dbReference type="SAM" id="Coils"/>
    </source>
</evidence>
<keyword evidence="8" id="KW-1185">Reference proteome</keyword>
<dbReference type="EMBL" id="JAHOEF010000006">
    <property type="protein sequence ID" value="MBV3381964.1"/>
    <property type="molecule type" value="Genomic_DNA"/>
</dbReference>
<dbReference type="InterPro" id="IPR000551">
    <property type="entry name" value="MerR-type_HTH_dom"/>
</dbReference>
<evidence type="ECO:0000259" key="4">
    <source>
        <dbReference type="PROSITE" id="PS50937"/>
    </source>
</evidence>
<evidence type="ECO:0000313" key="7">
    <source>
        <dbReference type="Proteomes" id="UP001196408"/>
    </source>
</evidence>
<comment type="caution">
    <text evidence="5">The sequence shown here is derived from an EMBL/GenBank/DDBJ whole genome shotgun (WGS) entry which is preliminary data.</text>
</comment>
<dbReference type="PANTHER" id="PTHR30204">
    <property type="entry name" value="REDOX-CYCLING DRUG-SENSING TRANSCRIPTIONAL ACTIVATOR SOXR"/>
    <property type="match status" value="1"/>
</dbReference>
<proteinExistence type="predicted"/>
<dbReference type="Proteomes" id="UP001197492">
    <property type="component" value="Unassembled WGS sequence"/>
</dbReference>
<evidence type="ECO:0000313" key="5">
    <source>
        <dbReference type="EMBL" id="MBV3381964.1"/>
    </source>
</evidence>
<accession>A0AAW4MRT6</accession>
<evidence type="ECO:0000313" key="8">
    <source>
        <dbReference type="Proteomes" id="UP001197492"/>
    </source>
</evidence>
<dbReference type="SMART" id="SM00422">
    <property type="entry name" value="HTH_MERR"/>
    <property type="match status" value="1"/>
</dbReference>
<dbReference type="PROSITE" id="PS50937">
    <property type="entry name" value="HTH_MERR_2"/>
    <property type="match status" value="1"/>
</dbReference>
<feature type="domain" description="HTH merR-type" evidence="4">
    <location>
        <begin position="1"/>
        <end position="70"/>
    </location>
</feature>
<dbReference type="InterPro" id="IPR047057">
    <property type="entry name" value="MerR_fam"/>
</dbReference>
<name>A0AAW4MRT6_9FIRM</name>
<evidence type="ECO:0000256" key="2">
    <source>
        <dbReference type="ARBA" id="ARBA00023163"/>
    </source>
</evidence>
<dbReference type="GO" id="GO:0003700">
    <property type="term" value="F:DNA-binding transcription factor activity"/>
    <property type="evidence" value="ECO:0007669"/>
    <property type="project" value="InterPro"/>
</dbReference>
<dbReference type="PANTHER" id="PTHR30204:SF69">
    <property type="entry name" value="MERR-FAMILY TRANSCRIPTIONAL REGULATOR"/>
    <property type="match status" value="1"/>
</dbReference>
<dbReference type="Pfam" id="PF13411">
    <property type="entry name" value="MerR_1"/>
    <property type="match status" value="1"/>
</dbReference>
<dbReference type="GO" id="GO:0003677">
    <property type="term" value="F:DNA binding"/>
    <property type="evidence" value="ECO:0007669"/>
    <property type="project" value="InterPro"/>
</dbReference>
<feature type="coiled-coil region" evidence="3">
    <location>
        <begin position="82"/>
        <end position="109"/>
    </location>
</feature>
<keyword evidence="2" id="KW-0804">Transcription</keyword>
<dbReference type="EMBL" id="JAHOEL010000006">
    <property type="protein sequence ID" value="MBV3391989.1"/>
    <property type="molecule type" value="Genomic_DNA"/>
</dbReference>
<evidence type="ECO:0000313" key="6">
    <source>
        <dbReference type="EMBL" id="MBV3391989.1"/>
    </source>
</evidence>
<dbReference type="RefSeq" id="WP_217747028.1">
    <property type="nucleotide sequence ID" value="NZ_JAHOEB010000006.1"/>
</dbReference>
<keyword evidence="1" id="KW-0805">Transcription regulation</keyword>
<dbReference type="CDD" id="cd01109">
    <property type="entry name" value="HTH_YyaN"/>
    <property type="match status" value="1"/>
</dbReference>
<gene>
    <name evidence="5" type="ORF">KSV97_01730</name>
    <name evidence="6" type="ORF">KSW06_01745</name>
</gene>
<evidence type="ECO:0000256" key="1">
    <source>
        <dbReference type="ARBA" id="ARBA00023015"/>
    </source>
</evidence>
<sequence length="132" mass="16008">MYTMKEVCQIVGWSYETLKYYCKEGLIPNVKRDKNNYRVFDENNIEWIKGLQCLKKCGMSLKDMRMYLDYCMQGPASIPERMNMLDHTKEDLERRLSEIQESLDYIEQKKELYRDMQEGKKPYVSYVYHVEN</sequence>
<reference evidence="5 8" key="1">
    <citation type="submission" date="2021-06" db="EMBL/GenBank/DDBJ databases">
        <title>Collection of gut derived symbiotic bacterial strains cultured from healthy donors.</title>
        <authorList>
            <person name="Lin H."/>
            <person name="Littmann E."/>
            <person name="Pamer E.G."/>
        </authorList>
    </citation>
    <scope>NUCLEOTIDE SEQUENCE</scope>
    <source>
        <strain evidence="6 8">MSK.21.70</strain>
        <strain evidence="5">MSK.21.82</strain>
    </source>
</reference>